<dbReference type="Proteomes" id="UP000193884">
    <property type="component" value="Unassembled WGS sequence"/>
</dbReference>
<gene>
    <name evidence="2" type="ORF">BST63_03835</name>
</gene>
<evidence type="ECO:0000256" key="1">
    <source>
        <dbReference type="SAM" id="MobiDB-lite"/>
    </source>
</evidence>
<evidence type="ECO:0000313" key="3">
    <source>
        <dbReference type="Proteomes" id="UP000193884"/>
    </source>
</evidence>
<proteinExistence type="predicted"/>
<comment type="caution">
    <text evidence="2">The sequence shown here is derived from an EMBL/GenBank/DDBJ whole genome shotgun (WGS) entry which is preliminary data.</text>
</comment>
<dbReference type="EMBL" id="NAFK01000124">
    <property type="protein sequence ID" value="OSJ34395.1"/>
    <property type="molecule type" value="Genomic_DNA"/>
</dbReference>
<reference evidence="2 3" key="1">
    <citation type="submission" date="2017-03" db="EMBL/GenBank/DDBJ databases">
        <title>Whole genome sequences of fourteen strains of Bradyrhizobium canariense and one strain of Bradyrhizobium japonicum isolated from Lupinus (Papilionoideae: Genisteae) species in Algeria.</title>
        <authorList>
            <person name="Crovadore J."/>
            <person name="Chekireb D."/>
            <person name="Brachmann A."/>
            <person name="Chablais R."/>
            <person name="Cochard B."/>
            <person name="Lefort F."/>
        </authorList>
    </citation>
    <scope>NUCLEOTIDE SEQUENCE [LARGE SCALE GENOMIC DNA]</scope>
    <source>
        <strain evidence="2 3">UBMAN05</strain>
    </source>
</reference>
<organism evidence="2 3">
    <name type="scientific">Bradyrhizobium canariense</name>
    <dbReference type="NCBI Taxonomy" id="255045"/>
    <lineage>
        <taxon>Bacteria</taxon>
        <taxon>Pseudomonadati</taxon>
        <taxon>Pseudomonadota</taxon>
        <taxon>Alphaproteobacteria</taxon>
        <taxon>Hyphomicrobiales</taxon>
        <taxon>Nitrobacteraceae</taxon>
        <taxon>Bradyrhizobium</taxon>
    </lineage>
</organism>
<sequence>MPGQINGVGDFGRAGLPDPRDVRVGPDDLRTIVVVEVPNAFTGIACDLAELDGVRTRGLLALRRQHSRGV</sequence>
<accession>A0ABX3X9W7</accession>
<feature type="region of interest" description="Disordered" evidence="1">
    <location>
        <begin position="1"/>
        <end position="22"/>
    </location>
</feature>
<protein>
    <submittedName>
        <fullName evidence="2">Uncharacterized protein</fullName>
    </submittedName>
</protein>
<evidence type="ECO:0000313" key="2">
    <source>
        <dbReference type="EMBL" id="OSJ34395.1"/>
    </source>
</evidence>
<name>A0ABX3X9W7_9BRAD</name>
<keyword evidence="3" id="KW-1185">Reference proteome</keyword>